<evidence type="ECO:0000313" key="2">
    <source>
        <dbReference type="EMBL" id="SOQ59955.1"/>
    </source>
</evidence>
<sequence>MLRHIKPVTIMSQRSFKNFGHKRQPVPVVTTLWHGFLTFSFIGLGIEWKTIKTFLFGEDEESVFKKDPNSVTQDS</sequence>
<reference evidence="2" key="1">
    <citation type="submission" date="2016-07" db="EMBL/GenBank/DDBJ databases">
        <authorList>
            <person name="Bretaudeau A."/>
        </authorList>
    </citation>
    <scope>NUCLEOTIDE SEQUENCE</scope>
    <source>
        <strain evidence="2">Rice</strain>
        <tissue evidence="2">Whole body</tissue>
    </source>
</reference>
<protein>
    <submittedName>
        <fullName evidence="2">SFRICE_038188</fullName>
    </submittedName>
</protein>
<gene>
    <name evidence="2" type="ORF">SFRICE_038188</name>
</gene>
<feature type="transmembrane region" description="Helical" evidence="1">
    <location>
        <begin position="26"/>
        <end position="46"/>
    </location>
</feature>
<keyword evidence="1" id="KW-1133">Transmembrane helix</keyword>
<accession>A0A2H1X3S1</accession>
<keyword evidence="1" id="KW-0472">Membrane</keyword>
<keyword evidence="1" id="KW-0812">Transmembrane</keyword>
<proteinExistence type="predicted"/>
<evidence type="ECO:0000256" key="1">
    <source>
        <dbReference type="SAM" id="Phobius"/>
    </source>
</evidence>
<organism evidence="2">
    <name type="scientific">Spodoptera frugiperda</name>
    <name type="common">Fall armyworm</name>
    <dbReference type="NCBI Taxonomy" id="7108"/>
    <lineage>
        <taxon>Eukaryota</taxon>
        <taxon>Metazoa</taxon>
        <taxon>Ecdysozoa</taxon>
        <taxon>Arthropoda</taxon>
        <taxon>Hexapoda</taxon>
        <taxon>Insecta</taxon>
        <taxon>Pterygota</taxon>
        <taxon>Neoptera</taxon>
        <taxon>Endopterygota</taxon>
        <taxon>Lepidoptera</taxon>
        <taxon>Glossata</taxon>
        <taxon>Ditrysia</taxon>
        <taxon>Noctuoidea</taxon>
        <taxon>Noctuidae</taxon>
        <taxon>Amphipyrinae</taxon>
        <taxon>Spodoptera</taxon>
    </lineage>
</organism>
<dbReference type="AlphaFoldDB" id="A0A2H1X3S1"/>
<dbReference type="EMBL" id="ODYU01013253">
    <property type="protein sequence ID" value="SOQ59955.1"/>
    <property type="molecule type" value="Genomic_DNA"/>
</dbReference>
<name>A0A2H1X3S1_SPOFR</name>